<dbReference type="SUPFAM" id="SSF52200">
    <property type="entry name" value="Toll/Interleukin receptor TIR domain"/>
    <property type="match status" value="1"/>
</dbReference>
<dbReference type="InterPro" id="IPR016187">
    <property type="entry name" value="CTDL_fold"/>
</dbReference>
<gene>
    <name evidence="3" type="ORF">BWK73_34100</name>
</gene>
<dbReference type="PROSITE" id="PS50104">
    <property type="entry name" value="TIR"/>
    <property type="match status" value="1"/>
</dbReference>
<dbReference type="InterPro" id="IPR000157">
    <property type="entry name" value="TIR_dom"/>
</dbReference>
<dbReference type="SUPFAM" id="SSF56436">
    <property type="entry name" value="C-type lectin-like"/>
    <property type="match status" value="1"/>
</dbReference>
<dbReference type="GO" id="GO:0007165">
    <property type="term" value="P:signal transduction"/>
    <property type="evidence" value="ECO:0007669"/>
    <property type="project" value="InterPro"/>
</dbReference>
<dbReference type="Pfam" id="PF13676">
    <property type="entry name" value="TIR_2"/>
    <property type="match status" value="1"/>
</dbReference>
<dbReference type="Gene3D" id="3.90.1580.10">
    <property type="entry name" value="paralog of FGE (formylglycine-generating enzyme)"/>
    <property type="match status" value="1"/>
</dbReference>
<dbReference type="Gene3D" id="3.40.50.10140">
    <property type="entry name" value="Toll/interleukin-1 receptor homology (TIR) domain"/>
    <property type="match status" value="1"/>
</dbReference>
<proteinExistence type="predicted"/>
<accession>A0A1Y1QGU0</accession>
<evidence type="ECO:0000259" key="2">
    <source>
        <dbReference type="PROSITE" id="PS50104"/>
    </source>
</evidence>
<dbReference type="InterPro" id="IPR042095">
    <property type="entry name" value="SUMF_sf"/>
</dbReference>
<evidence type="ECO:0000256" key="1">
    <source>
        <dbReference type="SAM" id="MobiDB-lite"/>
    </source>
</evidence>
<dbReference type="InterPro" id="IPR005532">
    <property type="entry name" value="SUMF_dom"/>
</dbReference>
<feature type="region of interest" description="Disordered" evidence="1">
    <location>
        <begin position="133"/>
        <end position="208"/>
    </location>
</feature>
<dbReference type="EMBL" id="MTEJ01000297">
    <property type="protein sequence ID" value="OQX05258.1"/>
    <property type="molecule type" value="Genomic_DNA"/>
</dbReference>
<feature type="compositionally biased region" description="Basic and acidic residues" evidence="1">
    <location>
        <begin position="229"/>
        <end position="271"/>
    </location>
</feature>
<dbReference type="InterPro" id="IPR035897">
    <property type="entry name" value="Toll_tir_struct_dom_sf"/>
</dbReference>
<dbReference type="SMART" id="SM00255">
    <property type="entry name" value="TIR"/>
    <property type="match status" value="1"/>
</dbReference>
<dbReference type="AlphaFoldDB" id="A0A1Y1QGU0"/>
<feature type="region of interest" description="Disordered" evidence="1">
    <location>
        <begin position="229"/>
        <end position="274"/>
    </location>
</feature>
<protein>
    <recommendedName>
        <fullName evidence="2">TIR domain-containing protein</fullName>
    </recommendedName>
</protein>
<organism evidence="3 4">
    <name type="scientific">Thiothrix lacustris</name>
    <dbReference type="NCBI Taxonomy" id="525917"/>
    <lineage>
        <taxon>Bacteria</taxon>
        <taxon>Pseudomonadati</taxon>
        <taxon>Pseudomonadota</taxon>
        <taxon>Gammaproteobacteria</taxon>
        <taxon>Thiotrichales</taxon>
        <taxon>Thiotrichaceae</taxon>
        <taxon>Thiothrix</taxon>
    </lineage>
</organism>
<dbReference type="GO" id="GO:0120147">
    <property type="term" value="F:formylglycine-generating oxidase activity"/>
    <property type="evidence" value="ECO:0007669"/>
    <property type="project" value="TreeGrafter"/>
</dbReference>
<feature type="domain" description="TIR" evidence="2">
    <location>
        <begin position="1"/>
        <end position="129"/>
    </location>
</feature>
<dbReference type="Proteomes" id="UP000192491">
    <property type="component" value="Unassembled WGS sequence"/>
</dbReference>
<dbReference type="PANTHER" id="PTHR23150">
    <property type="entry name" value="SULFATASE MODIFYING FACTOR 1, 2"/>
    <property type="match status" value="1"/>
</dbReference>
<comment type="caution">
    <text evidence="3">The sequence shown here is derived from an EMBL/GenBank/DDBJ whole genome shotgun (WGS) entry which is preliminary data.</text>
</comment>
<dbReference type="InterPro" id="IPR051043">
    <property type="entry name" value="Sulfatase_Mod_Factor_Kinase"/>
</dbReference>
<reference evidence="3 4" key="1">
    <citation type="submission" date="2017-01" db="EMBL/GenBank/DDBJ databases">
        <title>Novel large sulfur bacteria in the metagenomes of groundwater-fed chemosynthetic microbial mats in the Lake Huron basin.</title>
        <authorList>
            <person name="Sharrar A.M."/>
            <person name="Flood B.E."/>
            <person name="Bailey J.V."/>
            <person name="Jones D.S."/>
            <person name="Biddanda B."/>
            <person name="Ruberg S.A."/>
            <person name="Marcus D.N."/>
            <person name="Dick G.J."/>
        </authorList>
    </citation>
    <scope>NUCLEOTIDE SEQUENCE [LARGE SCALE GENOMIC DNA]</scope>
    <source>
        <strain evidence="3">A8</strain>
    </source>
</reference>
<dbReference type="PANTHER" id="PTHR23150:SF19">
    <property type="entry name" value="FORMYLGLYCINE-GENERATING ENZYME"/>
    <property type="match status" value="1"/>
</dbReference>
<evidence type="ECO:0000313" key="4">
    <source>
        <dbReference type="Proteomes" id="UP000192491"/>
    </source>
</evidence>
<name>A0A1Y1QGU0_9GAMM</name>
<dbReference type="Pfam" id="PF03781">
    <property type="entry name" value="FGE-sulfatase"/>
    <property type="match status" value="1"/>
</dbReference>
<evidence type="ECO:0000313" key="3">
    <source>
        <dbReference type="EMBL" id="OQX05258.1"/>
    </source>
</evidence>
<sequence>MHDIFLSYSTKDRERLQPLFQALERQGWSVFWDHRTIDIGEHWSKKINHAIRTSKCVVVVWSKASVESDWVLEEANIGKQRKVFLPIQIDEVDFPVGFTMLQAGNFIHWNGDVNDPQFIRLAEKIRELVEQHDTAQAKREAAETAEQERLAQEKSVADQQARDHAEQQRRLEEEARLRREAAETTERERLAKEKAVADQKAREATERQRWLEESQARLAVEEAAKQKKLAQERAAEQKAREEAEQQAKARADQLKREQAAAEEKARKEAARQAKINQAPSAKKFPLIPALLLSTAVLGGGGYYWYGKGNSAVGASPAGDSSVQQTDSVKKESLAGQAPTAVIPASDVPEPEMVSIPAGTFTMGCDGKRDDVEGGCSDDEKPAHKVSISAFQMAKTEVTFDQWDACEKAEVCPHAEDEGWGRGNLPVINVSWDDITQKYIPWLNKETGKTYRLPTEAEWEYAARGGTDTAYSWGNAIWKGNVNCDNSACGDKFDYTAPVGSFAANGYGLHDMNGNVWEWCQDWYTSDYYASSPASNPKGAVRGASRVLRGGSWFYDAQYVRSAYRLHFTPGYRFNFMGFRLVLP</sequence>